<dbReference type="InterPro" id="IPR023229">
    <property type="entry name" value="T2SS_M_periplasmic_sf"/>
</dbReference>
<dbReference type="Pfam" id="PF04612">
    <property type="entry name" value="T2SSM"/>
    <property type="match status" value="1"/>
</dbReference>
<keyword evidence="7 10" id="KW-0653">Protein transport</keyword>
<comment type="subcellular location">
    <subcellularLocation>
        <location evidence="1">Cell inner membrane</location>
        <topology evidence="1">Single-pass membrane protein</topology>
    </subcellularLocation>
</comment>
<evidence type="ECO:0000256" key="7">
    <source>
        <dbReference type="ARBA" id="ARBA00022927"/>
    </source>
</evidence>
<keyword evidence="9 10" id="KW-0472">Membrane</keyword>
<keyword evidence="3 10" id="KW-0813">Transport</keyword>
<evidence type="ECO:0000256" key="2">
    <source>
        <dbReference type="ARBA" id="ARBA00010637"/>
    </source>
</evidence>
<keyword evidence="8" id="KW-1133">Transmembrane helix</keyword>
<keyword evidence="6" id="KW-0812">Transmembrane</keyword>
<evidence type="ECO:0000256" key="8">
    <source>
        <dbReference type="ARBA" id="ARBA00022989"/>
    </source>
</evidence>
<evidence type="ECO:0000256" key="10">
    <source>
        <dbReference type="PIRNR" id="PIRNR006291"/>
    </source>
</evidence>
<gene>
    <name evidence="11" type="ORF">EDC54_103319</name>
</gene>
<proteinExistence type="inferred from homology"/>
<keyword evidence="5 10" id="KW-0997">Cell inner membrane</keyword>
<dbReference type="GO" id="GO:0005886">
    <property type="term" value="C:plasma membrane"/>
    <property type="evidence" value="ECO:0007669"/>
    <property type="project" value="UniProtKB-SubCell"/>
</dbReference>
<comment type="caution">
    <text evidence="11">The sequence shown here is derived from an EMBL/GenBank/DDBJ whole genome shotgun (WGS) entry which is preliminary data.</text>
</comment>
<dbReference type="PIRSF" id="PIRSF006291">
    <property type="entry name" value="GspM"/>
    <property type="match status" value="1"/>
</dbReference>
<evidence type="ECO:0000256" key="5">
    <source>
        <dbReference type="ARBA" id="ARBA00022519"/>
    </source>
</evidence>
<evidence type="ECO:0000256" key="4">
    <source>
        <dbReference type="ARBA" id="ARBA00022475"/>
    </source>
</evidence>
<name>A0A4R3VR26_9GAMM</name>
<comment type="function">
    <text evidence="10">Inner membrane component of the type II secretion system required for the energy-dependent secretion of extracellular factors such as proteases and toxins from the periplasm.</text>
</comment>
<dbReference type="OrthoDB" id="6624834at2"/>
<dbReference type="GO" id="GO:0015628">
    <property type="term" value="P:protein secretion by the type II secretion system"/>
    <property type="evidence" value="ECO:0007669"/>
    <property type="project" value="InterPro"/>
</dbReference>
<dbReference type="InterPro" id="IPR007690">
    <property type="entry name" value="T2SS_GspM"/>
</dbReference>
<keyword evidence="12" id="KW-1185">Reference proteome</keyword>
<evidence type="ECO:0000256" key="6">
    <source>
        <dbReference type="ARBA" id="ARBA00022692"/>
    </source>
</evidence>
<organism evidence="11 12">
    <name type="scientific">Samsonia erythrinae</name>
    <dbReference type="NCBI Taxonomy" id="160434"/>
    <lineage>
        <taxon>Bacteria</taxon>
        <taxon>Pseudomonadati</taxon>
        <taxon>Pseudomonadota</taxon>
        <taxon>Gammaproteobacteria</taxon>
        <taxon>Enterobacterales</taxon>
        <taxon>Pectobacteriaceae</taxon>
        <taxon>Samsonia</taxon>
    </lineage>
</organism>
<sequence>MNGLRQRWLAMSRRERLLTVACAALLLLSFLYYAILQPWQWRTAQWERTISREKQTVVWMQKQAAVMPQGNQAQADVSQRDVSLPILVSQSTQRYGLNIVRLQPQSHQVSVLLAQSDFNRLMRWLNELEQQNGVRVVSLDVNAVEQAPGSVEVTRLLLERMDEG</sequence>
<dbReference type="AlphaFoldDB" id="A0A4R3VR26"/>
<evidence type="ECO:0000256" key="9">
    <source>
        <dbReference type="ARBA" id="ARBA00023136"/>
    </source>
</evidence>
<dbReference type="EMBL" id="SMBY01000003">
    <property type="protein sequence ID" value="TCV07061.1"/>
    <property type="molecule type" value="Genomic_DNA"/>
</dbReference>
<evidence type="ECO:0000313" key="12">
    <source>
        <dbReference type="Proteomes" id="UP000295433"/>
    </source>
</evidence>
<evidence type="ECO:0000313" key="11">
    <source>
        <dbReference type="EMBL" id="TCV07061.1"/>
    </source>
</evidence>
<dbReference type="RefSeq" id="WP_132455000.1">
    <property type="nucleotide sequence ID" value="NZ_JAWIZJ010000003.1"/>
</dbReference>
<protein>
    <recommendedName>
        <fullName evidence="10">Type II secretion system protein M</fullName>
        <shortName evidence="10">T2SS protein M</shortName>
    </recommendedName>
    <alternativeName>
        <fullName evidence="10">General secretion pathway protein M</fullName>
    </alternativeName>
</protein>
<keyword evidence="4 10" id="KW-1003">Cell membrane</keyword>
<evidence type="ECO:0000256" key="3">
    <source>
        <dbReference type="ARBA" id="ARBA00022448"/>
    </source>
</evidence>
<dbReference type="Gene3D" id="3.30.1360.100">
    <property type="entry name" value="General secretion pathway protein M, EpsM"/>
    <property type="match status" value="1"/>
</dbReference>
<dbReference type="SUPFAM" id="SSF103054">
    <property type="entry name" value="General secretion pathway protein M, EpsM"/>
    <property type="match status" value="1"/>
</dbReference>
<accession>A0A4R3VR26</accession>
<dbReference type="Proteomes" id="UP000295433">
    <property type="component" value="Unassembled WGS sequence"/>
</dbReference>
<reference evidence="11 12" key="1">
    <citation type="submission" date="2019-03" db="EMBL/GenBank/DDBJ databases">
        <title>Genomic Encyclopedia of Type Strains, Phase IV (KMG-IV): sequencing the most valuable type-strain genomes for metagenomic binning, comparative biology and taxonomic classification.</title>
        <authorList>
            <person name="Goeker M."/>
        </authorList>
    </citation>
    <scope>NUCLEOTIDE SEQUENCE [LARGE SCALE GENOMIC DNA]</scope>
    <source>
        <strain evidence="11 12">DSM 16730</strain>
    </source>
</reference>
<comment type="similarity">
    <text evidence="2 10">Belongs to the GSP M family.</text>
</comment>
<evidence type="ECO:0000256" key="1">
    <source>
        <dbReference type="ARBA" id="ARBA00004377"/>
    </source>
</evidence>
<dbReference type="GO" id="GO:0015627">
    <property type="term" value="C:type II protein secretion system complex"/>
    <property type="evidence" value="ECO:0007669"/>
    <property type="project" value="InterPro"/>
</dbReference>